<feature type="domain" description="Transcription factor CBF/NF-Y/archaeal histone" evidence="4">
    <location>
        <begin position="76"/>
        <end position="132"/>
    </location>
</feature>
<evidence type="ECO:0000256" key="3">
    <source>
        <dbReference type="SAM" id="MobiDB-lite"/>
    </source>
</evidence>
<name>A0A196SEA5_BLAHN</name>
<dbReference type="AlphaFoldDB" id="A0A196SEA5"/>
<evidence type="ECO:0000313" key="6">
    <source>
        <dbReference type="Proteomes" id="UP000078348"/>
    </source>
</evidence>
<organism evidence="5 6">
    <name type="scientific">Blastocystis sp. subtype 1 (strain ATCC 50177 / NandII)</name>
    <dbReference type="NCBI Taxonomy" id="478820"/>
    <lineage>
        <taxon>Eukaryota</taxon>
        <taxon>Sar</taxon>
        <taxon>Stramenopiles</taxon>
        <taxon>Bigyra</taxon>
        <taxon>Opalozoa</taxon>
        <taxon>Opalinata</taxon>
        <taxon>Blastocystidae</taxon>
        <taxon>Blastocystis</taxon>
    </lineage>
</organism>
<evidence type="ECO:0000313" key="5">
    <source>
        <dbReference type="EMBL" id="OAO15390.1"/>
    </source>
</evidence>
<comment type="caution">
    <text evidence="5">The sequence shown here is derived from an EMBL/GenBank/DDBJ whole genome shotgun (WGS) entry which is preliminary data.</text>
</comment>
<dbReference type="OrthoDB" id="1291358at2759"/>
<accession>A0A196SEA5</accession>
<dbReference type="CDD" id="cd22929">
    <property type="entry name" value="HFD_POLE4-like"/>
    <property type="match status" value="1"/>
</dbReference>
<dbReference type="GO" id="GO:0000976">
    <property type="term" value="F:transcription cis-regulatory region binding"/>
    <property type="evidence" value="ECO:0007669"/>
    <property type="project" value="TreeGrafter"/>
</dbReference>
<dbReference type="EMBL" id="LXWW01000145">
    <property type="protein sequence ID" value="OAO15390.1"/>
    <property type="molecule type" value="Genomic_DNA"/>
</dbReference>
<dbReference type="PANTHER" id="PTHR10252:SF54">
    <property type="entry name" value="CHROMATIN ACCESSIBILITY COMPLEX PROTEIN 1"/>
    <property type="match status" value="1"/>
</dbReference>
<keyword evidence="2" id="KW-0539">Nucleus</keyword>
<sequence>MEEEGVHSQQEDRGTEEEVDALFQKTQRNETGSNDRYDFYVPLAVRIENPKWDCLNPNMDPNTNEECAKQLEEVIMPAARVKKLMKMDPDVNIVAKQSVAIMSKATTLFIDYLASKVKERMDSEHGKQIHNTTLIQVCKQTPNLRFLLDDLALEEMEAKRPRVSKAKAEKPKDLPVAKNSISNFFRKAK</sequence>
<dbReference type="InterPro" id="IPR009072">
    <property type="entry name" value="Histone-fold"/>
</dbReference>
<dbReference type="GO" id="GO:0006355">
    <property type="term" value="P:regulation of DNA-templated transcription"/>
    <property type="evidence" value="ECO:0007669"/>
    <property type="project" value="TreeGrafter"/>
</dbReference>
<keyword evidence="6" id="KW-1185">Reference proteome</keyword>
<evidence type="ECO:0000259" key="4">
    <source>
        <dbReference type="Pfam" id="PF00808"/>
    </source>
</evidence>
<evidence type="ECO:0000256" key="1">
    <source>
        <dbReference type="ARBA" id="ARBA00004123"/>
    </source>
</evidence>
<dbReference type="InterPro" id="IPR050568">
    <property type="entry name" value="Transcr_DNA_Rep_Reg"/>
</dbReference>
<dbReference type="GO" id="GO:0005634">
    <property type="term" value="C:nucleus"/>
    <property type="evidence" value="ECO:0007669"/>
    <property type="project" value="UniProtKB-SubCell"/>
</dbReference>
<dbReference type="STRING" id="478820.A0A196SEA5"/>
<evidence type="ECO:0000256" key="2">
    <source>
        <dbReference type="ARBA" id="ARBA00023242"/>
    </source>
</evidence>
<dbReference type="PANTHER" id="PTHR10252">
    <property type="entry name" value="HISTONE-LIKE TRANSCRIPTION FACTOR CCAAT-RELATED"/>
    <property type="match status" value="1"/>
</dbReference>
<dbReference type="GO" id="GO:0046982">
    <property type="term" value="F:protein heterodimerization activity"/>
    <property type="evidence" value="ECO:0007669"/>
    <property type="project" value="InterPro"/>
</dbReference>
<feature type="region of interest" description="Disordered" evidence="3">
    <location>
        <begin position="1"/>
        <end position="30"/>
    </location>
</feature>
<dbReference type="Pfam" id="PF00808">
    <property type="entry name" value="CBFD_NFYB_HMF"/>
    <property type="match status" value="1"/>
</dbReference>
<proteinExistence type="predicted"/>
<dbReference type="SUPFAM" id="SSF47113">
    <property type="entry name" value="Histone-fold"/>
    <property type="match status" value="1"/>
</dbReference>
<feature type="compositionally biased region" description="Basic and acidic residues" evidence="3">
    <location>
        <begin position="1"/>
        <end position="13"/>
    </location>
</feature>
<comment type="subcellular location">
    <subcellularLocation>
        <location evidence="1">Nucleus</location>
    </subcellularLocation>
</comment>
<gene>
    <name evidence="5" type="ORF">AV274_2897</name>
</gene>
<protein>
    <recommendedName>
        <fullName evidence="4">Transcription factor CBF/NF-Y/archaeal histone domain-containing protein</fullName>
    </recommendedName>
</protein>
<dbReference type="Gene3D" id="1.10.20.10">
    <property type="entry name" value="Histone, subunit A"/>
    <property type="match status" value="1"/>
</dbReference>
<dbReference type="InterPro" id="IPR003958">
    <property type="entry name" value="CBFA_NFYB_domain"/>
</dbReference>
<reference evidence="5 6" key="1">
    <citation type="submission" date="2016-05" db="EMBL/GenBank/DDBJ databases">
        <title>Nuclear genome of Blastocystis sp. subtype 1 NandII.</title>
        <authorList>
            <person name="Gentekaki E."/>
            <person name="Curtis B."/>
            <person name="Stairs C."/>
            <person name="Eme L."/>
            <person name="Herman E."/>
            <person name="Klimes V."/>
            <person name="Arias M.C."/>
            <person name="Elias M."/>
            <person name="Hilliou F."/>
            <person name="Klute M."/>
            <person name="Malik S.-B."/>
            <person name="Pightling A."/>
            <person name="Rachubinski R."/>
            <person name="Salas D."/>
            <person name="Schlacht A."/>
            <person name="Suga H."/>
            <person name="Archibald J."/>
            <person name="Ball S.G."/>
            <person name="Clark G."/>
            <person name="Dacks J."/>
            <person name="Van Der Giezen M."/>
            <person name="Tsaousis A."/>
            <person name="Roger A."/>
        </authorList>
    </citation>
    <scope>NUCLEOTIDE SEQUENCE [LARGE SCALE GENOMIC DNA]</scope>
    <source>
        <strain evidence="6">ATCC 50177 / NandII</strain>
    </source>
</reference>
<dbReference type="Proteomes" id="UP000078348">
    <property type="component" value="Unassembled WGS sequence"/>
</dbReference>